<proteinExistence type="inferred from homology"/>
<keyword evidence="7" id="KW-1185">Reference proteome</keyword>
<sequence length="734" mass="79899">MLGLCSISAVSDPCTAAAFALAMTEETPLRADRAGIYGEVFKIDGKEVVLMGGNYVVKAAPYFPPLDIVQKNAKAMAQGAKAMAYTPPPTADGTPRPVVPCVRLGVLMEAAIPKRGTDIDPSYASKLEAVIRAFKDEGVYVFLDMHQDAAATTNGGEGYPYWVMEDFQNRAGCCCEQCCCCCCFAGTWSSCPETCRTSYLVNPNHPLKCFLGCNWLADLCCCLGIHTYSGDPDPWKPYAVGGEGNPALMNVGNASIRMNNTDNKWGSLITSAQVQNLVPRLYNSANNAADRAVFFEPFVAFAKFLCSLWDKYENVVAVELMNEPIIGGLPNLCITGTIWRQILSFQADVMEELDKDPSIKCPIAIANWSSTVEGESCFVSLLACAGTSTKAMQRFQAYAQQNRLLLSFHYYIPPSTSSFIEVIDLAKKNAIKLGRPPIFFSEFWEGSAQSFANYLAKAVDEGVNAVTYWQYADSDFTGQPGWYKYPESVTSLGDPVSAWGTINTPAWDAYSITVADGTFFGGDITGGGGAQMNVLELVPAEPQNVSLIGPHLAWRRQALSLQEGIHVAAVHIASLLGCEESCEELDFEALEEQVQICLLGLVQGLEACNSRLERLYVDFDCLDDGAAEGLFGSEGMLKEDLQEIQEAQADCVELQKRTGGWQRCSRRASSHVMGLEALADFLGEAVPEMDRLVALCGDFAARRRAAVARAKVRNGGGRRERSGRERAVGEQVER</sequence>
<evidence type="ECO:0000256" key="4">
    <source>
        <dbReference type="SAM" id="MobiDB-lite"/>
    </source>
</evidence>
<protein>
    <submittedName>
        <fullName evidence="6">Endoglycoceramidase I (EGCase I)</fullName>
    </submittedName>
</protein>
<dbReference type="PANTHER" id="PTHR31308">
    <property type="match status" value="1"/>
</dbReference>
<name>A0ABP0HY39_9DINO</name>
<feature type="domain" description="Glycoside hydrolase family 5" evidence="5">
    <location>
        <begin position="101"/>
        <end position="151"/>
    </location>
</feature>
<evidence type="ECO:0000313" key="6">
    <source>
        <dbReference type="EMBL" id="CAK8994359.1"/>
    </source>
</evidence>
<dbReference type="Gene3D" id="3.20.20.80">
    <property type="entry name" value="Glycosidases"/>
    <property type="match status" value="1"/>
</dbReference>
<evidence type="ECO:0000256" key="1">
    <source>
        <dbReference type="ARBA" id="ARBA00005641"/>
    </source>
</evidence>
<dbReference type="EMBL" id="CAXAMM010002003">
    <property type="protein sequence ID" value="CAK8994359.1"/>
    <property type="molecule type" value="Genomic_DNA"/>
</dbReference>
<dbReference type="SUPFAM" id="SSF51445">
    <property type="entry name" value="(Trans)glycosidases"/>
    <property type="match status" value="1"/>
</dbReference>
<dbReference type="InterPro" id="IPR017853">
    <property type="entry name" value="GH"/>
</dbReference>
<dbReference type="Proteomes" id="UP001642464">
    <property type="component" value="Unassembled WGS sequence"/>
</dbReference>
<evidence type="ECO:0000313" key="7">
    <source>
        <dbReference type="Proteomes" id="UP001642464"/>
    </source>
</evidence>
<reference evidence="6 7" key="1">
    <citation type="submission" date="2024-02" db="EMBL/GenBank/DDBJ databases">
        <authorList>
            <person name="Chen Y."/>
            <person name="Shah S."/>
            <person name="Dougan E. K."/>
            <person name="Thang M."/>
            <person name="Chan C."/>
        </authorList>
    </citation>
    <scope>NUCLEOTIDE SEQUENCE [LARGE SCALE GENOMIC DNA]</scope>
</reference>
<evidence type="ECO:0000256" key="2">
    <source>
        <dbReference type="ARBA" id="ARBA00022801"/>
    </source>
</evidence>
<keyword evidence="2" id="KW-0378">Hydrolase</keyword>
<dbReference type="Pfam" id="PF00150">
    <property type="entry name" value="Cellulase"/>
    <property type="match status" value="1"/>
</dbReference>
<evidence type="ECO:0000259" key="5">
    <source>
        <dbReference type="Pfam" id="PF00150"/>
    </source>
</evidence>
<comment type="caution">
    <text evidence="6">The sequence shown here is derived from an EMBL/GenBank/DDBJ whole genome shotgun (WGS) entry which is preliminary data.</text>
</comment>
<dbReference type="InterPro" id="IPR018087">
    <property type="entry name" value="Glyco_hydro_5_CS"/>
</dbReference>
<feature type="region of interest" description="Disordered" evidence="4">
    <location>
        <begin position="712"/>
        <end position="734"/>
    </location>
</feature>
<organism evidence="6 7">
    <name type="scientific">Durusdinium trenchii</name>
    <dbReference type="NCBI Taxonomy" id="1381693"/>
    <lineage>
        <taxon>Eukaryota</taxon>
        <taxon>Sar</taxon>
        <taxon>Alveolata</taxon>
        <taxon>Dinophyceae</taxon>
        <taxon>Suessiales</taxon>
        <taxon>Symbiodiniaceae</taxon>
        <taxon>Durusdinium</taxon>
    </lineage>
</organism>
<accession>A0ABP0HY39</accession>
<comment type="similarity">
    <text evidence="1">Belongs to the glycosyl hydrolase 5 (cellulase A) family.</text>
</comment>
<dbReference type="PROSITE" id="PS00659">
    <property type="entry name" value="GLYCOSYL_HYDROL_F5"/>
    <property type="match status" value="1"/>
</dbReference>
<keyword evidence="3" id="KW-0326">Glycosidase</keyword>
<gene>
    <name evidence="6" type="ORF">SCF082_LOCUS3907</name>
</gene>
<dbReference type="InterPro" id="IPR052066">
    <property type="entry name" value="Glycosphingolipid_Hydrolases"/>
</dbReference>
<dbReference type="PANTHER" id="PTHR31308:SF3">
    <property type="entry name" value="ENDOGLYCOCERAMIDASE"/>
    <property type="match status" value="1"/>
</dbReference>
<evidence type="ECO:0000256" key="3">
    <source>
        <dbReference type="ARBA" id="ARBA00023295"/>
    </source>
</evidence>
<feature type="compositionally biased region" description="Basic and acidic residues" evidence="4">
    <location>
        <begin position="717"/>
        <end position="734"/>
    </location>
</feature>
<dbReference type="InterPro" id="IPR001547">
    <property type="entry name" value="Glyco_hydro_5"/>
</dbReference>